<protein>
    <submittedName>
        <fullName evidence="1">Uncharacterized protein</fullName>
    </submittedName>
</protein>
<dbReference type="AlphaFoldDB" id="A0A382UZ73"/>
<dbReference type="Gene3D" id="3.30.56.10">
    <property type="match status" value="1"/>
</dbReference>
<name>A0A382UZ73_9ZZZZ</name>
<evidence type="ECO:0000313" key="1">
    <source>
        <dbReference type="EMBL" id="SVD39576.1"/>
    </source>
</evidence>
<accession>A0A382UZ73</accession>
<feature type="non-terminal residue" evidence="1">
    <location>
        <position position="1"/>
    </location>
</feature>
<gene>
    <name evidence="1" type="ORF">METZ01_LOCUS392430</name>
</gene>
<dbReference type="InterPro" id="IPR009061">
    <property type="entry name" value="DNA-bd_dom_put_sf"/>
</dbReference>
<reference evidence="1" key="1">
    <citation type="submission" date="2018-05" db="EMBL/GenBank/DDBJ databases">
        <authorList>
            <person name="Lanie J.A."/>
            <person name="Ng W.-L."/>
            <person name="Kazmierczak K.M."/>
            <person name="Andrzejewski T.M."/>
            <person name="Davidsen T.M."/>
            <person name="Wayne K.J."/>
            <person name="Tettelin H."/>
            <person name="Glass J.I."/>
            <person name="Rusch D."/>
            <person name="Podicherti R."/>
            <person name="Tsui H.-C.T."/>
            <person name="Winkler M.E."/>
        </authorList>
    </citation>
    <scope>NUCLEOTIDE SEQUENCE</scope>
</reference>
<feature type="non-terminal residue" evidence="1">
    <location>
        <position position="115"/>
    </location>
</feature>
<organism evidence="1">
    <name type="scientific">marine metagenome</name>
    <dbReference type="NCBI Taxonomy" id="408172"/>
    <lineage>
        <taxon>unclassified sequences</taxon>
        <taxon>metagenomes</taxon>
        <taxon>ecological metagenomes</taxon>
    </lineage>
</organism>
<dbReference type="SUPFAM" id="SSF46955">
    <property type="entry name" value="Putative DNA-binding domain"/>
    <property type="match status" value="1"/>
</dbReference>
<sequence length="115" mass="12067">VPIAVSVKELADALTMRGFEVSATDPAPVIPERPANSDDAVLDLEITTNRPDCLSVVGIAREVATLFNVELNSPMLSASPSGNDSLTVTVEDQAHELCSRYTASTSDVRVGPSPS</sequence>
<proteinExistence type="predicted"/>
<dbReference type="EMBL" id="UINC01147955">
    <property type="protein sequence ID" value="SVD39576.1"/>
    <property type="molecule type" value="Genomic_DNA"/>
</dbReference>